<evidence type="ECO:0000256" key="1">
    <source>
        <dbReference type="SAM" id="MobiDB-lite"/>
    </source>
</evidence>
<dbReference type="Gene3D" id="1.25.10.10">
    <property type="entry name" value="Leucine-rich Repeat Variant"/>
    <property type="match status" value="2"/>
</dbReference>
<dbReference type="InterPro" id="IPR016024">
    <property type="entry name" value="ARM-type_fold"/>
</dbReference>
<dbReference type="InterPro" id="IPR011989">
    <property type="entry name" value="ARM-like"/>
</dbReference>
<dbReference type="PANTHER" id="PTHR12697">
    <property type="entry name" value="PBS LYASE HEAT-LIKE PROTEIN"/>
    <property type="match status" value="1"/>
</dbReference>
<dbReference type="Pfam" id="PF13174">
    <property type="entry name" value="TPR_6"/>
    <property type="match status" value="1"/>
</dbReference>
<feature type="region of interest" description="Disordered" evidence="1">
    <location>
        <begin position="283"/>
        <end position="304"/>
    </location>
</feature>
<protein>
    <submittedName>
        <fullName evidence="3">HEAT repeat domain-containing protein</fullName>
    </submittedName>
</protein>
<dbReference type="SMART" id="SM00567">
    <property type="entry name" value="EZ_HEAT"/>
    <property type="match status" value="7"/>
</dbReference>
<name>A0ABU9EA37_9BACT</name>
<dbReference type="Proteomes" id="UP001484239">
    <property type="component" value="Unassembled WGS sequence"/>
</dbReference>
<dbReference type="InterPro" id="IPR019734">
    <property type="entry name" value="TPR_rpt"/>
</dbReference>
<dbReference type="EMBL" id="JBBHLI010000002">
    <property type="protein sequence ID" value="MEK9500450.1"/>
    <property type="molecule type" value="Genomic_DNA"/>
</dbReference>
<keyword evidence="4" id="KW-1185">Reference proteome</keyword>
<evidence type="ECO:0000313" key="4">
    <source>
        <dbReference type="Proteomes" id="UP001484239"/>
    </source>
</evidence>
<dbReference type="Gene3D" id="1.25.40.10">
    <property type="entry name" value="Tetratricopeptide repeat domain"/>
    <property type="match status" value="1"/>
</dbReference>
<dbReference type="PANTHER" id="PTHR12697:SF5">
    <property type="entry name" value="DEOXYHYPUSINE HYDROXYLASE"/>
    <property type="match status" value="1"/>
</dbReference>
<proteinExistence type="predicted"/>
<evidence type="ECO:0000256" key="2">
    <source>
        <dbReference type="SAM" id="SignalP"/>
    </source>
</evidence>
<feature type="compositionally biased region" description="Polar residues" evidence="1">
    <location>
        <begin position="290"/>
        <end position="300"/>
    </location>
</feature>
<sequence length="603" mass="65038">MRRMWTRGLVVAALGLLGGTGLQAQSATARVDRVRAETELREAAARAELRGTRTEIALSRAQSAATLRAVEAELAQVRAVGLATTRSALRASAAEVARVTAEVDAVASATVARSLGSVSQRSARAGAELRAAERAIAQQGAALRSRVARGAAVEARALEPRPEERVPEAWLPQDPADSLYRAARARLNDRRYAEAARTFASIRSDYPRSGYVGDTFYFEALARSRVGGQDQLRTALELLTVQRREHAQAATVSDARALQVRIESELARRGDAQAAQSIMGVAQGAGQGRGSNSSSASQGQVACDEEEQAMRATALSALLHLDPERARPILQEVLRTRDDCAAELRAQAVFILADQGGDDPATVDLLLDLAHRNPDPDPEVREAAVFWLSQTGRDDAVDALIEILRSGTADAEVAEQAIFALGQTGNPRAFETLRDFAADSDADLELREGAIFWLGQHDQGGAGFLRSLYSSLDDADLKEGVLHSVAQSGTPEAMEWLMGRALDPQEDIEVRKTALFWAGQAGLTPAQALDLYRSSTDTELREQAIFVLTQVADDGEAVEALMDIARTEENPELRQNAVFWLGQSDDPRVVEFLMELIRGGGDR</sequence>
<keyword evidence="2" id="KW-0732">Signal</keyword>
<organism evidence="3 4">
    <name type="scientific">Gaopeijia maritima</name>
    <dbReference type="NCBI Taxonomy" id="3119007"/>
    <lineage>
        <taxon>Bacteria</taxon>
        <taxon>Pseudomonadati</taxon>
        <taxon>Gemmatimonadota</taxon>
        <taxon>Longimicrobiia</taxon>
        <taxon>Gaopeijiales</taxon>
        <taxon>Gaopeijiaceae</taxon>
        <taxon>Gaopeijia</taxon>
    </lineage>
</organism>
<evidence type="ECO:0000313" key="3">
    <source>
        <dbReference type="EMBL" id="MEK9500450.1"/>
    </source>
</evidence>
<dbReference type="InterPro" id="IPR004155">
    <property type="entry name" value="PBS_lyase_HEAT"/>
</dbReference>
<gene>
    <name evidence="3" type="ORF">WI372_05635</name>
</gene>
<accession>A0ABU9EA37</accession>
<feature type="signal peptide" evidence="2">
    <location>
        <begin position="1"/>
        <end position="24"/>
    </location>
</feature>
<comment type="caution">
    <text evidence="3">The sequence shown here is derived from an EMBL/GenBank/DDBJ whole genome shotgun (WGS) entry which is preliminary data.</text>
</comment>
<feature type="chain" id="PRO_5047063923" evidence="2">
    <location>
        <begin position="25"/>
        <end position="603"/>
    </location>
</feature>
<dbReference type="RefSeq" id="WP_405274881.1">
    <property type="nucleotide sequence ID" value="NZ_CP144380.1"/>
</dbReference>
<reference evidence="3 4" key="1">
    <citation type="submission" date="2024-02" db="EMBL/GenBank/DDBJ databases">
        <title>A novel Gemmatimonadota bacterium.</title>
        <authorList>
            <person name="Du Z.-J."/>
            <person name="Ye Y.-Q."/>
        </authorList>
    </citation>
    <scope>NUCLEOTIDE SEQUENCE [LARGE SCALE GENOMIC DNA]</scope>
    <source>
        <strain evidence="3 4">DH-20</strain>
    </source>
</reference>
<dbReference type="InterPro" id="IPR011990">
    <property type="entry name" value="TPR-like_helical_dom_sf"/>
</dbReference>
<dbReference type="SUPFAM" id="SSF48371">
    <property type="entry name" value="ARM repeat"/>
    <property type="match status" value="1"/>
</dbReference>
<dbReference type="Pfam" id="PF13646">
    <property type="entry name" value="HEAT_2"/>
    <property type="match status" value="2"/>
</dbReference>